<keyword evidence="3" id="KW-0804">Transcription</keyword>
<evidence type="ECO:0000256" key="1">
    <source>
        <dbReference type="ARBA" id="ARBA00023015"/>
    </source>
</evidence>
<evidence type="ECO:0000259" key="6">
    <source>
        <dbReference type="PROSITE" id="PS50048"/>
    </source>
</evidence>
<dbReference type="InterPro" id="IPR036864">
    <property type="entry name" value="Zn2-C6_fun-type_DNA-bd_sf"/>
</dbReference>
<sequence>MMYPQWRQHWWLGSLPPSILVPQNNPDDTLTSMAEQPRAAPLTPPSPPRPKTVVKRRACDECRSRKLACSKEPDGCSRCRRESLSCVYSAQKPMGRPKKRRQQALFSQAEQQAEPGPANGTVESYNNANRLSTPPQEHNIAAPAGSIPDFVSLSELLPSFDLAPSGFPDSTMPFDPFALNDASPLSMDFVNNTNLDQLNSAEPKLKRENVHKIFQVIAKYVFTQQISCSSNMNSDIAQAAPGQNVTMTPFKSHPNVTCPCLSSIYLALDSLNNISDDISTAMGTARAAARSAHDVLRCNICSSVLIEAPLVIPPMQSYQNMMLLSALLTSLSNSYFHLLEIIDCAAAEARSRNEMLHFSFRRLGGVWDDLNSSDSGGCLLALVINDSDLDPEVWRLAMRAVLRYEIYGFTTESSNPSCTANGLPQPQHFGLAQAVHDLEERSRLRHEKLDKLVAAGHVVTCSPLGKHTVTPPGGEKPQCMMVIESVKLALDRLSIA</sequence>
<dbReference type="PROSITE" id="PS50048">
    <property type="entry name" value="ZN2_CY6_FUNGAL_2"/>
    <property type="match status" value="1"/>
</dbReference>
<dbReference type="Proteomes" id="UP000233524">
    <property type="component" value="Unassembled WGS sequence"/>
</dbReference>
<dbReference type="InParanoid" id="A0A2N3NHS9"/>
<evidence type="ECO:0000256" key="2">
    <source>
        <dbReference type="ARBA" id="ARBA00023125"/>
    </source>
</evidence>
<dbReference type="GO" id="GO:0008270">
    <property type="term" value="F:zinc ion binding"/>
    <property type="evidence" value="ECO:0007669"/>
    <property type="project" value="InterPro"/>
</dbReference>
<dbReference type="EMBL" id="NLAX01000004">
    <property type="protein sequence ID" value="PKS11995.1"/>
    <property type="molecule type" value="Genomic_DNA"/>
</dbReference>
<proteinExistence type="predicted"/>
<dbReference type="PANTHER" id="PTHR31069:SF32">
    <property type="entry name" value="ARGININE METABOLISM REGULATION PROTEIN II"/>
    <property type="match status" value="1"/>
</dbReference>
<reference evidence="7 8" key="1">
    <citation type="journal article" date="2017" name="G3 (Bethesda)">
        <title>First Draft Genome Sequence of the Pathogenic Fungus Lomentospora prolificans (Formerly Scedosporium prolificans).</title>
        <authorList>
            <person name="Luo R."/>
            <person name="Zimin A."/>
            <person name="Workman R."/>
            <person name="Fan Y."/>
            <person name="Pertea G."/>
            <person name="Grossman N."/>
            <person name="Wear M.P."/>
            <person name="Jia B."/>
            <person name="Miller H."/>
            <person name="Casadevall A."/>
            <person name="Timp W."/>
            <person name="Zhang S.X."/>
            <person name="Salzberg S.L."/>
        </authorList>
    </citation>
    <scope>NUCLEOTIDE SEQUENCE [LARGE SCALE GENOMIC DNA]</scope>
    <source>
        <strain evidence="7 8">JHH-5317</strain>
    </source>
</reference>
<feature type="region of interest" description="Disordered" evidence="5">
    <location>
        <begin position="91"/>
        <end position="121"/>
    </location>
</feature>
<keyword evidence="2" id="KW-0238">DNA-binding</keyword>
<feature type="compositionally biased region" description="Polar residues" evidence="5">
    <location>
        <begin position="22"/>
        <end position="34"/>
    </location>
</feature>
<dbReference type="CDD" id="cd00067">
    <property type="entry name" value="GAL4"/>
    <property type="match status" value="1"/>
</dbReference>
<dbReference type="SMART" id="SM00066">
    <property type="entry name" value="GAL4"/>
    <property type="match status" value="1"/>
</dbReference>
<dbReference type="GO" id="GO:0003677">
    <property type="term" value="F:DNA binding"/>
    <property type="evidence" value="ECO:0007669"/>
    <property type="project" value="UniProtKB-KW"/>
</dbReference>
<evidence type="ECO:0000313" key="7">
    <source>
        <dbReference type="EMBL" id="PKS11995.1"/>
    </source>
</evidence>
<dbReference type="Gene3D" id="4.10.240.10">
    <property type="entry name" value="Zn(2)-C6 fungal-type DNA-binding domain"/>
    <property type="match status" value="1"/>
</dbReference>
<keyword evidence="8" id="KW-1185">Reference proteome</keyword>
<dbReference type="SUPFAM" id="SSF57701">
    <property type="entry name" value="Zn2/Cys6 DNA-binding domain"/>
    <property type="match status" value="1"/>
</dbReference>
<feature type="domain" description="Zn(2)-C6 fungal-type" evidence="6">
    <location>
        <begin position="58"/>
        <end position="88"/>
    </location>
</feature>
<comment type="caution">
    <text evidence="7">The sequence shown here is derived from an EMBL/GenBank/DDBJ whole genome shotgun (WGS) entry which is preliminary data.</text>
</comment>
<name>A0A2N3NHS9_9PEZI</name>
<keyword evidence="4" id="KW-0539">Nucleus</keyword>
<dbReference type="PROSITE" id="PS00463">
    <property type="entry name" value="ZN2_CY6_FUNGAL_1"/>
    <property type="match status" value="1"/>
</dbReference>
<dbReference type="STRING" id="41688.A0A2N3NHS9"/>
<protein>
    <recommendedName>
        <fullName evidence="6">Zn(2)-C6 fungal-type domain-containing protein</fullName>
    </recommendedName>
</protein>
<gene>
    <name evidence="7" type="ORF">jhhlp_001291</name>
</gene>
<dbReference type="InterPro" id="IPR050675">
    <property type="entry name" value="OAF3"/>
</dbReference>
<dbReference type="OrthoDB" id="3498215at2759"/>
<dbReference type="VEuPathDB" id="FungiDB:jhhlp_001291"/>
<dbReference type="PANTHER" id="PTHR31069">
    <property type="entry name" value="OLEATE-ACTIVATED TRANSCRIPTION FACTOR 1-RELATED"/>
    <property type="match status" value="1"/>
</dbReference>
<evidence type="ECO:0000256" key="3">
    <source>
        <dbReference type="ARBA" id="ARBA00023163"/>
    </source>
</evidence>
<evidence type="ECO:0000256" key="4">
    <source>
        <dbReference type="ARBA" id="ARBA00023242"/>
    </source>
</evidence>
<dbReference type="Pfam" id="PF00172">
    <property type="entry name" value="Zn_clus"/>
    <property type="match status" value="1"/>
</dbReference>
<evidence type="ECO:0000313" key="8">
    <source>
        <dbReference type="Proteomes" id="UP000233524"/>
    </source>
</evidence>
<accession>A0A2N3NHS9</accession>
<evidence type="ECO:0000256" key="5">
    <source>
        <dbReference type="SAM" id="MobiDB-lite"/>
    </source>
</evidence>
<dbReference type="AlphaFoldDB" id="A0A2N3NHS9"/>
<dbReference type="InterPro" id="IPR001138">
    <property type="entry name" value="Zn2Cys6_DnaBD"/>
</dbReference>
<organism evidence="7 8">
    <name type="scientific">Lomentospora prolificans</name>
    <dbReference type="NCBI Taxonomy" id="41688"/>
    <lineage>
        <taxon>Eukaryota</taxon>
        <taxon>Fungi</taxon>
        <taxon>Dikarya</taxon>
        <taxon>Ascomycota</taxon>
        <taxon>Pezizomycotina</taxon>
        <taxon>Sordariomycetes</taxon>
        <taxon>Hypocreomycetidae</taxon>
        <taxon>Microascales</taxon>
        <taxon>Microascaceae</taxon>
        <taxon>Lomentospora</taxon>
    </lineage>
</organism>
<keyword evidence="1" id="KW-0805">Transcription regulation</keyword>
<feature type="region of interest" description="Disordered" evidence="5">
    <location>
        <begin position="22"/>
        <end position="52"/>
    </location>
</feature>
<dbReference type="GO" id="GO:0000981">
    <property type="term" value="F:DNA-binding transcription factor activity, RNA polymerase II-specific"/>
    <property type="evidence" value="ECO:0007669"/>
    <property type="project" value="InterPro"/>
</dbReference>